<dbReference type="SMART" id="SM00854">
    <property type="entry name" value="PGA_cap"/>
    <property type="match status" value="1"/>
</dbReference>
<dbReference type="InterPro" id="IPR029052">
    <property type="entry name" value="Metallo-depent_PP-like"/>
</dbReference>
<evidence type="ECO:0000256" key="1">
    <source>
        <dbReference type="ARBA" id="ARBA00005662"/>
    </source>
</evidence>
<dbReference type="Proteomes" id="UP000074108">
    <property type="component" value="Unassembled WGS sequence"/>
</dbReference>
<comment type="caution">
    <text evidence="4">The sequence shown here is derived from an EMBL/GenBank/DDBJ whole genome shotgun (WGS) entry which is preliminary data.</text>
</comment>
<name>A0A147K8Y0_9BACI</name>
<keyword evidence="2" id="KW-0812">Transmembrane</keyword>
<sequence length="380" mass="43331">MSHSKLLVQLIFMMFIIMLFTLFFVLIYRFEMNEKKVTNQVQRDYYVVKKFTITNTISVAAIGDILLHKDVYESARISLNEFDFKPIFNEVRPILLKPDFLVANQESLPAGGDLGLSSYPRFNSPVEIIRDLQYAGVDFLSTANNHSLDKGEEGVYASIEAFNSYDMPYTGTYLHEEDQKRIRTFSMNSITFATLSYTYGTNGLLTPVGKEYLVNLLDVDKMILEITRAKEELNVDFVIVNLHWGNEYEIHPSNNQVDMAISLTEAGADIIFGHHPHVLQPIYIRNTQDDRKAVIAYSLGNFISGQRGGQKDLGGMISLECHKTQLAGRKSNSIHSVHFYPTYVRKVKGSFTVLPFTEDQHDIPYSFEATMEHVLPSYTE</sequence>
<evidence type="ECO:0000256" key="2">
    <source>
        <dbReference type="SAM" id="Phobius"/>
    </source>
</evidence>
<accession>A0A147K8Y0</accession>
<feature type="domain" description="Capsule synthesis protein CapA" evidence="3">
    <location>
        <begin position="58"/>
        <end position="306"/>
    </location>
</feature>
<protein>
    <recommendedName>
        <fullName evidence="3">Capsule synthesis protein CapA domain-containing protein</fullName>
    </recommendedName>
</protein>
<evidence type="ECO:0000313" key="4">
    <source>
        <dbReference type="EMBL" id="KUP06762.1"/>
    </source>
</evidence>
<proteinExistence type="inferred from homology"/>
<evidence type="ECO:0000259" key="3">
    <source>
        <dbReference type="SMART" id="SM00854"/>
    </source>
</evidence>
<dbReference type="InterPro" id="IPR052169">
    <property type="entry name" value="CW_Biosynth-Accessory"/>
</dbReference>
<dbReference type="PANTHER" id="PTHR33393">
    <property type="entry name" value="POLYGLUTAMINE SYNTHESIS ACCESSORY PROTEIN RV0574C-RELATED"/>
    <property type="match status" value="1"/>
</dbReference>
<reference evidence="4 5" key="1">
    <citation type="journal article" date="2016" name="Front. Microbiol.">
        <title>Microevolution Analysis of Bacillus coahuilensis Unveils Differences in Phosphorus Acquisition Strategies and Their Regulation.</title>
        <authorList>
            <person name="Gomez-Lunar Z."/>
            <person name="Hernandez-Gonzalez I."/>
            <person name="Rodriguez-Torres M.D."/>
            <person name="Souza V."/>
            <person name="Olmedo-Alvarez G."/>
        </authorList>
    </citation>
    <scope>NUCLEOTIDE SEQUENCE [LARGE SCALE GENOMIC DNA]</scope>
    <source>
        <strain evidence="5">p1.1.43</strain>
    </source>
</reference>
<gene>
    <name evidence="4" type="ORF">Q75_07345</name>
</gene>
<dbReference type="SUPFAM" id="SSF56300">
    <property type="entry name" value="Metallo-dependent phosphatases"/>
    <property type="match status" value="1"/>
</dbReference>
<keyword evidence="5" id="KW-1185">Reference proteome</keyword>
<organism evidence="4 5">
    <name type="scientific">Bacillus coahuilensis p1.1.43</name>
    <dbReference type="NCBI Taxonomy" id="1150625"/>
    <lineage>
        <taxon>Bacteria</taxon>
        <taxon>Bacillati</taxon>
        <taxon>Bacillota</taxon>
        <taxon>Bacilli</taxon>
        <taxon>Bacillales</taxon>
        <taxon>Bacillaceae</taxon>
        <taxon>Bacillus</taxon>
    </lineage>
</organism>
<dbReference type="EMBL" id="LDYG01000027">
    <property type="protein sequence ID" value="KUP06762.1"/>
    <property type="molecule type" value="Genomic_DNA"/>
</dbReference>
<keyword evidence="2" id="KW-0472">Membrane</keyword>
<dbReference type="Gene3D" id="3.60.21.10">
    <property type="match status" value="1"/>
</dbReference>
<keyword evidence="2" id="KW-1133">Transmembrane helix</keyword>
<comment type="similarity">
    <text evidence="1">Belongs to the CapA family.</text>
</comment>
<evidence type="ECO:0000313" key="5">
    <source>
        <dbReference type="Proteomes" id="UP000074108"/>
    </source>
</evidence>
<dbReference type="CDD" id="cd07381">
    <property type="entry name" value="MPP_CapA"/>
    <property type="match status" value="1"/>
</dbReference>
<dbReference type="AlphaFoldDB" id="A0A147K8Y0"/>
<dbReference type="PANTHER" id="PTHR33393:SF12">
    <property type="entry name" value="CAPSULE BIOSYNTHESIS PROTEIN CAPA"/>
    <property type="match status" value="1"/>
</dbReference>
<dbReference type="STRING" id="1150625.Q75_07345"/>
<feature type="transmembrane region" description="Helical" evidence="2">
    <location>
        <begin position="6"/>
        <end position="28"/>
    </location>
</feature>
<dbReference type="Pfam" id="PF09587">
    <property type="entry name" value="PGA_cap"/>
    <property type="match status" value="1"/>
</dbReference>
<dbReference type="PATRIC" id="fig|1150625.3.peg.1545"/>
<dbReference type="InterPro" id="IPR019079">
    <property type="entry name" value="Capsule_synth_CapA"/>
</dbReference>